<dbReference type="Gene3D" id="1.25.40.10">
    <property type="entry name" value="Tetratricopeptide repeat domain"/>
    <property type="match status" value="5"/>
</dbReference>
<dbReference type="FunFam" id="1.25.40.10:FF:000158">
    <property type="entry name" value="pentatricopeptide repeat-containing protein At2g33680"/>
    <property type="match status" value="1"/>
</dbReference>
<dbReference type="GO" id="GO:0048731">
    <property type="term" value="P:system development"/>
    <property type="evidence" value="ECO:0007669"/>
    <property type="project" value="UniProtKB-ARBA"/>
</dbReference>
<sequence length="751" mass="82948">MQTALARKTRELQRIACNLQPVKNMSISHGGNDLRSQGDICMALDLITSLKYCARERDLERGSKIHKEITESKLHRNNLYVANTLISMYGKCGATEKAQQVFDDLAVRNAVSWNALMAGYAQNGHSQQALQCYEQMSQEGFTADAFTLVCVLKACGNSGALEKGRKVHDYIVHEKLPKDVFVVGALVEMYAHCGEFQKAQEVFDDLPFQTVITWTALITGYLQHGHFKEAFCCFKRMLSKSLLPDFVTLACILKACGHIGALNEGQEIHAFIVREQITGKDVLVSNALVDMYARFGALQKAQGLFNDLPSLDIVSWNILITGYAQHAYGNEALYCFEKMQEMGYFPDAVTFMCILKACGSISAIEKGQKVHVQVLKEGLLDKHASVANALLDMYIKCGALEKAKVFLCGLQKQDAVSWNSLLSGYAQKGQGREALECFSHMQAAGFSPDAVTYACILSACGSIRALDKGREIHSQLLKGQILRNHVVAAYALVDMYAKCGELENAQEVFEELPVRNLVVWTSLLAGFAENKQGDEAFSCFERLQLEGFSPDAYTFACTLKACSNVGAAEKGQIVHTAIAKQGLLEKDKVIGITLLDMYASCGMILEAHNVFDKLPARDVVTWSVLMVGYVQLGKVEVVLTLFDRMIREGMKPDTVTLTIVLNMCSRRGLLSRGQTYFENMSKGFGIMPSVKHQNCMVDLFGRAGHFEKAMTMISSSTPLNSITWLTLLSACRKSDNAKLGAWVFETASQIV</sequence>
<protein>
    <recommendedName>
        <fullName evidence="5">Pentatricopeptide repeat-containing protein</fullName>
    </recommendedName>
</protein>
<dbReference type="Pfam" id="PF01535">
    <property type="entry name" value="PPR"/>
    <property type="match status" value="4"/>
</dbReference>
<organism evidence="3 4">
    <name type="scientific">Ceratopteris richardii</name>
    <name type="common">Triangle waterfern</name>
    <dbReference type="NCBI Taxonomy" id="49495"/>
    <lineage>
        <taxon>Eukaryota</taxon>
        <taxon>Viridiplantae</taxon>
        <taxon>Streptophyta</taxon>
        <taxon>Embryophyta</taxon>
        <taxon>Tracheophyta</taxon>
        <taxon>Polypodiopsida</taxon>
        <taxon>Polypodiidae</taxon>
        <taxon>Polypodiales</taxon>
        <taxon>Pteridineae</taxon>
        <taxon>Pteridaceae</taxon>
        <taxon>Parkerioideae</taxon>
        <taxon>Ceratopteris</taxon>
    </lineage>
</organism>
<evidence type="ECO:0000313" key="3">
    <source>
        <dbReference type="EMBL" id="KAH7365846.1"/>
    </source>
</evidence>
<gene>
    <name evidence="3" type="ORF">KP509_18G049200</name>
</gene>
<feature type="repeat" description="PPR" evidence="2">
    <location>
        <begin position="414"/>
        <end position="448"/>
    </location>
</feature>
<dbReference type="EMBL" id="CM035423">
    <property type="protein sequence ID" value="KAH7365846.1"/>
    <property type="molecule type" value="Genomic_DNA"/>
</dbReference>
<keyword evidence="1" id="KW-0677">Repeat</keyword>
<dbReference type="OrthoDB" id="185373at2759"/>
<dbReference type="FunFam" id="1.25.40.10:FF:000073">
    <property type="entry name" value="Pentatricopeptide repeat-containing protein chloroplastic"/>
    <property type="match status" value="1"/>
</dbReference>
<accession>A0A8T2SR04</accession>
<feature type="repeat" description="PPR" evidence="2">
    <location>
        <begin position="516"/>
        <end position="550"/>
    </location>
</feature>
<dbReference type="GO" id="GO:0003723">
    <property type="term" value="F:RNA binding"/>
    <property type="evidence" value="ECO:0007669"/>
    <property type="project" value="InterPro"/>
</dbReference>
<dbReference type="GO" id="GO:0009451">
    <property type="term" value="P:RNA modification"/>
    <property type="evidence" value="ECO:0007669"/>
    <property type="project" value="InterPro"/>
</dbReference>
<dbReference type="OMA" id="MLNANAC"/>
<dbReference type="PANTHER" id="PTHR47926">
    <property type="entry name" value="PENTATRICOPEPTIDE REPEAT-CONTAINING PROTEIN"/>
    <property type="match status" value="1"/>
</dbReference>
<dbReference type="InterPro" id="IPR011990">
    <property type="entry name" value="TPR-like_helical_dom_sf"/>
</dbReference>
<feature type="repeat" description="PPR" evidence="2">
    <location>
        <begin position="109"/>
        <end position="143"/>
    </location>
</feature>
<feature type="repeat" description="PPR" evidence="2">
    <location>
        <begin position="210"/>
        <end position="244"/>
    </location>
</feature>
<feature type="repeat" description="PPR" evidence="2">
    <location>
        <begin position="312"/>
        <end position="346"/>
    </location>
</feature>
<evidence type="ECO:0000256" key="2">
    <source>
        <dbReference type="PROSITE-ProRule" id="PRU00708"/>
    </source>
</evidence>
<evidence type="ECO:0008006" key="5">
    <source>
        <dbReference type="Google" id="ProtNLM"/>
    </source>
</evidence>
<dbReference type="NCBIfam" id="TIGR00756">
    <property type="entry name" value="PPR"/>
    <property type="match status" value="6"/>
</dbReference>
<feature type="repeat" description="PPR" evidence="2">
    <location>
        <begin position="618"/>
        <end position="652"/>
    </location>
</feature>
<dbReference type="FunFam" id="1.25.40.10:FF:000144">
    <property type="entry name" value="Pentatricopeptide repeat-containing protein, mitochondrial"/>
    <property type="match status" value="1"/>
</dbReference>
<dbReference type="SUPFAM" id="SSF48452">
    <property type="entry name" value="TPR-like"/>
    <property type="match status" value="2"/>
</dbReference>
<dbReference type="PROSITE" id="PS51375">
    <property type="entry name" value="PPR"/>
    <property type="match status" value="6"/>
</dbReference>
<dbReference type="AlphaFoldDB" id="A0A8T2SR04"/>
<proteinExistence type="predicted"/>
<reference evidence="3" key="1">
    <citation type="submission" date="2021-08" db="EMBL/GenBank/DDBJ databases">
        <title>WGS assembly of Ceratopteris richardii.</title>
        <authorList>
            <person name="Marchant D.B."/>
            <person name="Chen G."/>
            <person name="Jenkins J."/>
            <person name="Shu S."/>
            <person name="Leebens-Mack J."/>
            <person name="Grimwood J."/>
            <person name="Schmutz J."/>
            <person name="Soltis P."/>
            <person name="Soltis D."/>
            <person name="Chen Z.-H."/>
        </authorList>
    </citation>
    <scope>NUCLEOTIDE SEQUENCE</scope>
    <source>
        <strain evidence="3">Whitten #5841</strain>
        <tissue evidence="3">Leaf</tissue>
    </source>
</reference>
<dbReference type="FunFam" id="1.25.40.10:FF:000031">
    <property type="entry name" value="Pentatricopeptide repeat-containing protein mitochondrial"/>
    <property type="match status" value="3"/>
</dbReference>
<dbReference type="Pfam" id="PF13041">
    <property type="entry name" value="PPR_2"/>
    <property type="match status" value="6"/>
</dbReference>
<comment type="caution">
    <text evidence="3">The sequence shown here is derived from an EMBL/GenBank/DDBJ whole genome shotgun (WGS) entry which is preliminary data.</text>
</comment>
<dbReference type="InterPro" id="IPR046960">
    <property type="entry name" value="PPR_At4g14850-like_plant"/>
</dbReference>
<keyword evidence="4" id="KW-1185">Reference proteome</keyword>
<evidence type="ECO:0000256" key="1">
    <source>
        <dbReference type="ARBA" id="ARBA00022737"/>
    </source>
</evidence>
<name>A0A8T2SR04_CERRI</name>
<dbReference type="Proteomes" id="UP000825935">
    <property type="component" value="Chromosome 18"/>
</dbReference>
<evidence type="ECO:0000313" key="4">
    <source>
        <dbReference type="Proteomes" id="UP000825935"/>
    </source>
</evidence>
<dbReference type="InterPro" id="IPR002885">
    <property type="entry name" value="PPR_rpt"/>
</dbReference>